<evidence type="ECO:0000313" key="1">
    <source>
        <dbReference type="EMBL" id="KAI4347835.1"/>
    </source>
</evidence>
<keyword evidence="2" id="KW-1185">Reference proteome</keyword>
<proteinExistence type="predicted"/>
<reference evidence="1 2" key="1">
    <citation type="journal article" date="2022" name="DNA Res.">
        <title>Chromosomal-level genome assembly of the orchid tree Bauhinia variegata (Leguminosae; Cercidoideae) supports the allotetraploid origin hypothesis of Bauhinia.</title>
        <authorList>
            <person name="Zhong Y."/>
            <person name="Chen Y."/>
            <person name="Zheng D."/>
            <person name="Pang J."/>
            <person name="Liu Y."/>
            <person name="Luo S."/>
            <person name="Meng S."/>
            <person name="Qian L."/>
            <person name="Wei D."/>
            <person name="Dai S."/>
            <person name="Zhou R."/>
        </authorList>
    </citation>
    <scope>NUCLEOTIDE SEQUENCE [LARGE SCALE GENOMIC DNA]</scope>
    <source>
        <strain evidence="1">BV-YZ2020</strain>
    </source>
</reference>
<protein>
    <submittedName>
        <fullName evidence="1">Uncharacterized protein</fullName>
    </submittedName>
</protein>
<organism evidence="1 2">
    <name type="scientific">Bauhinia variegata</name>
    <name type="common">Purple orchid tree</name>
    <name type="synonym">Phanera variegata</name>
    <dbReference type="NCBI Taxonomy" id="167791"/>
    <lineage>
        <taxon>Eukaryota</taxon>
        <taxon>Viridiplantae</taxon>
        <taxon>Streptophyta</taxon>
        <taxon>Embryophyta</taxon>
        <taxon>Tracheophyta</taxon>
        <taxon>Spermatophyta</taxon>
        <taxon>Magnoliopsida</taxon>
        <taxon>eudicotyledons</taxon>
        <taxon>Gunneridae</taxon>
        <taxon>Pentapetalae</taxon>
        <taxon>rosids</taxon>
        <taxon>fabids</taxon>
        <taxon>Fabales</taxon>
        <taxon>Fabaceae</taxon>
        <taxon>Cercidoideae</taxon>
        <taxon>Cercideae</taxon>
        <taxon>Bauhiniinae</taxon>
        <taxon>Bauhinia</taxon>
    </lineage>
</organism>
<sequence length="125" mass="13819">MLFQLTEHKNTALHAAVSFGYLNIVENLVNLMTEAEMEMTDTDGYIALASAALTGITEIAECIIQKNENLVIIPNNSDEIPVTLAVLSGHIKMAHYLYLVTPLRSFFPENGHHGAMLLKQCFLSN</sequence>
<name>A0ACB9PH11_BAUVA</name>
<accession>A0ACB9PH11</accession>
<gene>
    <name evidence="1" type="ORF">L6164_008614</name>
</gene>
<dbReference type="EMBL" id="CM039429">
    <property type="protein sequence ID" value="KAI4347835.1"/>
    <property type="molecule type" value="Genomic_DNA"/>
</dbReference>
<evidence type="ECO:0000313" key="2">
    <source>
        <dbReference type="Proteomes" id="UP000828941"/>
    </source>
</evidence>
<comment type="caution">
    <text evidence="1">The sequence shown here is derived from an EMBL/GenBank/DDBJ whole genome shotgun (WGS) entry which is preliminary data.</text>
</comment>
<dbReference type="Proteomes" id="UP000828941">
    <property type="component" value="Chromosome 4"/>
</dbReference>